<accession>A0A4R5QCF0</accession>
<comment type="caution">
    <text evidence="1">The sequence shown here is derived from an EMBL/GenBank/DDBJ whole genome shotgun (WGS) entry which is preliminary data.</text>
</comment>
<dbReference type="AlphaFoldDB" id="A0A4R5QCF0"/>
<dbReference type="OrthoDB" id="8443104at2"/>
<evidence type="ECO:0000313" key="1">
    <source>
        <dbReference type="EMBL" id="TDH60546.1"/>
    </source>
</evidence>
<reference evidence="1 2" key="1">
    <citation type="journal article" date="2016" name="J. Microbiol.">
        <title>Dankookia rubra gen. nov., sp. nov., an alphaproteobacterium isolated from sediment of a shallow stream.</title>
        <authorList>
            <person name="Kim W.H."/>
            <person name="Kim D.H."/>
            <person name="Kang K."/>
            <person name="Ahn T.Y."/>
        </authorList>
    </citation>
    <scope>NUCLEOTIDE SEQUENCE [LARGE SCALE GENOMIC DNA]</scope>
    <source>
        <strain evidence="1 2">JCM30602</strain>
    </source>
</reference>
<evidence type="ECO:0000313" key="2">
    <source>
        <dbReference type="Proteomes" id="UP000295096"/>
    </source>
</evidence>
<dbReference type="Proteomes" id="UP000295096">
    <property type="component" value="Unassembled WGS sequence"/>
</dbReference>
<proteinExistence type="predicted"/>
<dbReference type="RefSeq" id="WP_133290688.1">
    <property type="nucleotide sequence ID" value="NZ_SMSJ01000036.1"/>
</dbReference>
<gene>
    <name evidence="1" type="ORF">E2C06_21600</name>
</gene>
<protein>
    <submittedName>
        <fullName evidence="1">Uncharacterized protein</fullName>
    </submittedName>
</protein>
<organism evidence="1 2">
    <name type="scientific">Dankookia rubra</name>
    <dbReference type="NCBI Taxonomy" id="1442381"/>
    <lineage>
        <taxon>Bacteria</taxon>
        <taxon>Pseudomonadati</taxon>
        <taxon>Pseudomonadota</taxon>
        <taxon>Alphaproteobacteria</taxon>
        <taxon>Acetobacterales</taxon>
        <taxon>Roseomonadaceae</taxon>
        <taxon>Dankookia</taxon>
    </lineage>
</organism>
<name>A0A4R5QCF0_9PROT</name>
<keyword evidence="2" id="KW-1185">Reference proteome</keyword>
<dbReference type="EMBL" id="SMSJ01000036">
    <property type="protein sequence ID" value="TDH60546.1"/>
    <property type="molecule type" value="Genomic_DNA"/>
</dbReference>
<sequence>MACPRPGILAEGADLTRYRPGAVRDLTTLEWDARIAGISGGCNPGRRNASIEVTLVANFSVERGAGTEGRVIDLPWFVAVVDNRDERILSRRSFTERITFARNETRTTVESGPISLSLPVGEQRRAGDYRIYVSFDLSPEDLAFNIRRGPR</sequence>